<keyword evidence="2" id="KW-1185">Reference proteome</keyword>
<dbReference type="EMBL" id="UZAN01065926">
    <property type="protein sequence ID" value="VDP94065.1"/>
    <property type="molecule type" value="Genomic_DNA"/>
</dbReference>
<dbReference type="Proteomes" id="UP000272942">
    <property type="component" value="Unassembled WGS sequence"/>
</dbReference>
<dbReference type="InterPro" id="IPR036291">
    <property type="entry name" value="NAD(P)-bd_dom_sf"/>
</dbReference>
<sequence>MKCEDFSHRRVEVPGNQLLRPSGGDFLTGKLPFTSADPNSRFFYPRLKGETEEDLKNKCIFPNYVAIYRPGVLMGPREESRFFESVAKVLLKPIATLAPTWITTPISTLAQAMVNAPFSLRSVIRDEARKPGSSIELDDLKAITVNNTIIFKLANEPVPSEAPTGGDVLK</sequence>
<dbReference type="OrthoDB" id="430436at2759"/>
<proteinExistence type="predicted"/>
<dbReference type="Gene3D" id="3.40.50.720">
    <property type="entry name" value="NAD(P)-binding Rossmann-like Domain"/>
    <property type="match status" value="1"/>
</dbReference>
<accession>A0A183BC58</accession>
<reference evidence="1 2" key="2">
    <citation type="submission" date="2018-11" db="EMBL/GenBank/DDBJ databases">
        <authorList>
            <consortium name="Pathogen Informatics"/>
        </authorList>
    </citation>
    <scope>NUCLEOTIDE SEQUENCE [LARGE SCALE GENOMIC DNA]</scope>
    <source>
        <strain evidence="1 2">Egypt</strain>
    </source>
</reference>
<evidence type="ECO:0000313" key="3">
    <source>
        <dbReference type="WBParaSite" id="ECPE_0001683601-mRNA-1"/>
    </source>
</evidence>
<reference evidence="3" key="1">
    <citation type="submission" date="2016-06" db="UniProtKB">
        <authorList>
            <consortium name="WormBaseParasite"/>
        </authorList>
    </citation>
    <scope>IDENTIFICATION</scope>
</reference>
<protein>
    <submittedName>
        <fullName evidence="3">NmrA domain-containing protein</fullName>
    </submittedName>
</protein>
<name>A0A183BC58_9TREM</name>
<dbReference type="SUPFAM" id="SSF51735">
    <property type="entry name" value="NAD(P)-binding Rossmann-fold domains"/>
    <property type="match status" value="1"/>
</dbReference>
<dbReference type="WBParaSite" id="ECPE_0001683601-mRNA-1">
    <property type="protein sequence ID" value="ECPE_0001683601-mRNA-1"/>
    <property type="gene ID" value="ECPE_0001683601"/>
</dbReference>
<dbReference type="PANTHER" id="PTHR14097:SF7">
    <property type="entry name" value="OXIDOREDUCTASE HTATIP2"/>
    <property type="match status" value="1"/>
</dbReference>
<evidence type="ECO:0000313" key="1">
    <source>
        <dbReference type="EMBL" id="VDP94065.1"/>
    </source>
</evidence>
<dbReference type="AlphaFoldDB" id="A0A183BC58"/>
<gene>
    <name evidence="1" type="ORF">ECPE_LOCUS16793</name>
</gene>
<evidence type="ECO:0000313" key="2">
    <source>
        <dbReference type="Proteomes" id="UP000272942"/>
    </source>
</evidence>
<dbReference type="PANTHER" id="PTHR14097">
    <property type="entry name" value="OXIDOREDUCTASE HTATIP2"/>
    <property type="match status" value="1"/>
</dbReference>
<organism evidence="3">
    <name type="scientific">Echinostoma caproni</name>
    <dbReference type="NCBI Taxonomy" id="27848"/>
    <lineage>
        <taxon>Eukaryota</taxon>
        <taxon>Metazoa</taxon>
        <taxon>Spiralia</taxon>
        <taxon>Lophotrochozoa</taxon>
        <taxon>Platyhelminthes</taxon>
        <taxon>Trematoda</taxon>
        <taxon>Digenea</taxon>
        <taxon>Plagiorchiida</taxon>
        <taxon>Echinostomata</taxon>
        <taxon>Echinostomatoidea</taxon>
        <taxon>Echinostomatidae</taxon>
        <taxon>Echinostoma</taxon>
    </lineage>
</organism>
<dbReference type="GO" id="GO:0051170">
    <property type="term" value="P:import into nucleus"/>
    <property type="evidence" value="ECO:0007669"/>
    <property type="project" value="TreeGrafter"/>
</dbReference>
<dbReference type="GO" id="GO:0005737">
    <property type="term" value="C:cytoplasm"/>
    <property type="evidence" value="ECO:0007669"/>
    <property type="project" value="TreeGrafter"/>
</dbReference>